<evidence type="ECO:0000313" key="8">
    <source>
        <dbReference type="EMBL" id="KAJ5100790.1"/>
    </source>
</evidence>
<dbReference type="InterPro" id="IPR015500">
    <property type="entry name" value="Peptidase_S8_subtilisin-rel"/>
</dbReference>
<dbReference type="EMBL" id="JAPQKH010000004">
    <property type="protein sequence ID" value="KAJ5100790.1"/>
    <property type="molecule type" value="Genomic_DNA"/>
</dbReference>
<dbReference type="Gene3D" id="3.40.50.1580">
    <property type="entry name" value="Nucleoside phosphorylase domain"/>
    <property type="match status" value="1"/>
</dbReference>
<keyword evidence="9" id="KW-1185">Reference proteome</keyword>
<dbReference type="PROSITE" id="PS00136">
    <property type="entry name" value="SUBTILASE_ASP"/>
    <property type="match status" value="1"/>
</dbReference>
<organism evidence="8 9">
    <name type="scientific">Penicillium angulare</name>
    <dbReference type="NCBI Taxonomy" id="116970"/>
    <lineage>
        <taxon>Eukaryota</taxon>
        <taxon>Fungi</taxon>
        <taxon>Dikarya</taxon>
        <taxon>Ascomycota</taxon>
        <taxon>Pezizomycotina</taxon>
        <taxon>Eurotiomycetes</taxon>
        <taxon>Eurotiomycetidae</taxon>
        <taxon>Eurotiales</taxon>
        <taxon>Aspergillaceae</taxon>
        <taxon>Penicillium</taxon>
    </lineage>
</organism>
<dbReference type="InterPro" id="IPR035994">
    <property type="entry name" value="Nucleoside_phosphorylase_sf"/>
</dbReference>
<reference evidence="8" key="2">
    <citation type="journal article" date="2023" name="IMA Fungus">
        <title>Comparative genomic study of the Penicillium genus elucidates a diverse pangenome and 15 lateral gene transfer events.</title>
        <authorList>
            <person name="Petersen C."/>
            <person name="Sorensen T."/>
            <person name="Nielsen M.R."/>
            <person name="Sondergaard T.E."/>
            <person name="Sorensen J.L."/>
            <person name="Fitzpatrick D.A."/>
            <person name="Frisvad J.C."/>
            <person name="Nielsen K.L."/>
        </authorList>
    </citation>
    <scope>NUCLEOTIDE SEQUENCE</scope>
    <source>
        <strain evidence="8">IBT 30069</strain>
    </source>
</reference>
<dbReference type="InterPro" id="IPR053137">
    <property type="entry name" value="NLR-like"/>
</dbReference>
<dbReference type="PRINTS" id="PR00723">
    <property type="entry name" value="SUBTILISIN"/>
</dbReference>
<protein>
    <recommendedName>
        <fullName evidence="7">Peptidase S8/S53 domain-containing protein</fullName>
    </recommendedName>
</protein>
<dbReference type="PANTHER" id="PTHR46082:SF11">
    <property type="entry name" value="AAA+ ATPASE DOMAIN-CONTAINING PROTEIN-RELATED"/>
    <property type="match status" value="1"/>
</dbReference>
<dbReference type="Pfam" id="PF00082">
    <property type="entry name" value="Peptidase_S8"/>
    <property type="match status" value="1"/>
</dbReference>
<keyword evidence="1 6" id="KW-0645">Protease</keyword>
<keyword evidence="5" id="KW-0865">Zymogen</keyword>
<dbReference type="InterPro" id="IPR023827">
    <property type="entry name" value="Peptidase_S8_Asp-AS"/>
</dbReference>
<proteinExistence type="inferred from homology"/>
<evidence type="ECO:0000256" key="1">
    <source>
        <dbReference type="ARBA" id="ARBA00022670"/>
    </source>
</evidence>
<evidence type="ECO:0000256" key="4">
    <source>
        <dbReference type="ARBA" id="ARBA00022825"/>
    </source>
</evidence>
<gene>
    <name evidence="8" type="ORF">N7456_006842</name>
</gene>
<evidence type="ECO:0000256" key="2">
    <source>
        <dbReference type="ARBA" id="ARBA00022729"/>
    </source>
</evidence>
<dbReference type="PROSITE" id="PS51892">
    <property type="entry name" value="SUBTILASE"/>
    <property type="match status" value="1"/>
</dbReference>
<dbReference type="InterPro" id="IPR036852">
    <property type="entry name" value="Peptidase_S8/S53_dom_sf"/>
</dbReference>
<dbReference type="AlphaFoldDB" id="A0A9W9FIG7"/>
<dbReference type="GO" id="GO:0004252">
    <property type="term" value="F:serine-type endopeptidase activity"/>
    <property type="evidence" value="ECO:0007669"/>
    <property type="project" value="UniProtKB-UniRule"/>
</dbReference>
<evidence type="ECO:0000259" key="7">
    <source>
        <dbReference type="Pfam" id="PF00082"/>
    </source>
</evidence>
<dbReference type="SUPFAM" id="SSF53167">
    <property type="entry name" value="Purine and uridine phosphorylases"/>
    <property type="match status" value="1"/>
</dbReference>
<keyword evidence="4 6" id="KW-0720">Serine protease</keyword>
<dbReference type="InterPro" id="IPR000209">
    <property type="entry name" value="Peptidase_S8/S53_dom"/>
</dbReference>
<feature type="active site" description="Charge relay system" evidence="6">
    <location>
        <position position="609"/>
    </location>
</feature>
<dbReference type="Gene3D" id="3.40.50.200">
    <property type="entry name" value="Peptidase S8/S53 domain"/>
    <property type="match status" value="1"/>
</dbReference>
<feature type="active site" description="Charge relay system" evidence="6">
    <location>
        <position position="408"/>
    </location>
</feature>
<keyword evidence="2" id="KW-0732">Signal</keyword>
<dbReference type="PANTHER" id="PTHR46082">
    <property type="entry name" value="ATP/GTP-BINDING PROTEIN-RELATED"/>
    <property type="match status" value="1"/>
</dbReference>
<comment type="caution">
    <text evidence="8">The sequence shown here is derived from an EMBL/GenBank/DDBJ whole genome shotgun (WGS) entry which is preliminary data.</text>
</comment>
<accession>A0A9W9FIG7</accession>
<comment type="similarity">
    <text evidence="6">Belongs to the peptidase S8 family.</text>
</comment>
<feature type="active site" description="Charge relay system" evidence="6">
    <location>
        <position position="449"/>
    </location>
</feature>
<evidence type="ECO:0000256" key="6">
    <source>
        <dbReference type="PROSITE-ProRule" id="PRU01240"/>
    </source>
</evidence>
<name>A0A9W9FIG7_9EURO</name>
<dbReference type="OrthoDB" id="1577640at2759"/>
<dbReference type="CDD" id="cd00306">
    <property type="entry name" value="Peptidases_S8_S53"/>
    <property type="match status" value="1"/>
</dbReference>
<dbReference type="GO" id="GO:0006508">
    <property type="term" value="P:proteolysis"/>
    <property type="evidence" value="ECO:0007669"/>
    <property type="project" value="UniProtKB-KW"/>
</dbReference>
<feature type="domain" description="Peptidase S8/S53" evidence="7">
    <location>
        <begin position="402"/>
        <end position="624"/>
    </location>
</feature>
<evidence type="ECO:0000256" key="5">
    <source>
        <dbReference type="ARBA" id="ARBA00023145"/>
    </source>
</evidence>
<reference evidence="8" key="1">
    <citation type="submission" date="2022-11" db="EMBL/GenBank/DDBJ databases">
        <authorList>
            <person name="Petersen C."/>
        </authorList>
    </citation>
    <scope>NUCLEOTIDE SEQUENCE</scope>
    <source>
        <strain evidence="8">IBT 30069</strain>
    </source>
</reference>
<sequence length="697" mass="77250">MSNPENYTVGWICSVTPEFVAAKAILDEVHQRPESMSPHDNNNYTLGRIGKHNIAIAVTPNGNTSSAAIVATNMRHSFVNIAFFLMVVIGGGAPSVHHDIRLGDVVVGKDGVLQYDLGKTLQDQGFLITAIPLQPPAFLQTAVTELKTQYESEGHRLEQVINTVLESNPKLRQNYKRPDQSSDRLHRSEIIHASGAHCTESWCDESLLVLRNERNEEDDNPAIHYGLIASANQLMKDAGLRDRLVVEKNVLCFDVGAAGVANHFPGLVILGIAGYSDSHSNEGWQGYAAMTAAAYTKDLLRLIHPNKGNLNQKTFNFLSDQFQENPAISGRDFSSEKESDQRSSAAVSTTASWKEIVFDSAQVMSVNNTLAADSMNKVHRFFLQYRKKPLCKEKPTSKQKFVKIAILDTGIDLGHPEFRPFQNDGRVTAGHCRDFVNPGESPISDSTGHGTHCAHLVLKVCQIAKLYIAKVFQTEQCDEGALERIPAAIDWAVENEVDIIVMCFAFKKFHMKIDKAIREAKGKREFLIFAAASNNKHDDEDPVGFPASLRDVIRVNSCTHTGSQSTFSPGCHDRMDNLNNLSIIGEELEAAFPEAKNDNKPLKRLSGTSMSTAILAGVAGLVLEFSMMERKNGPNVKNQEQLLKTQGMVAVLRGCMAGKWPPQPPSYCYIRPWLLFAPEESREDIVYRISEELRRCM</sequence>
<dbReference type="Proteomes" id="UP001149165">
    <property type="component" value="Unassembled WGS sequence"/>
</dbReference>
<evidence type="ECO:0000256" key="3">
    <source>
        <dbReference type="ARBA" id="ARBA00022801"/>
    </source>
</evidence>
<evidence type="ECO:0000313" key="9">
    <source>
        <dbReference type="Proteomes" id="UP001149165"/>
    </source>
</evidence>
<dbReference type="SUPFAM" id="SSF52743">
    <property type="entry name" value="Subtilisin-like"/>
    <property type="match status" value="1"/>
</dbReference>
<keyword evidence="3 6" id="KW-0378">Hydrolase</keyword>
<dbReference type="GO" id="GO:0009116">
    <property type="term" value="P:nucleoside metabolic process"/>
    <property type="evidence" value="ECO:0007669"/>
    <property type="project" value="InterPro"/>
</dbReference>